<keyword evidence="2" id="KW-1185">Reference proteome</keyword>
<proteinExistence type="predicted"/>
<name>A0A210QDY7_MIZYE</name>
<protein>
    <submittedName>
        <fullName evidence="1">Uncharacterized protein</fullName>
    </submittedName>
</protein>
<comment type="caution">
    <text evidence="1">The sequence shown here is derived from an EMBL/GenBank/DDBJ whole genome shotgun (WGS) entry which is preliminary data.</text>
</comment>
<dbReference type="Proteomes" id="UP000242188">
    <property type="component" value="Unassembled WGS sequence"/>
</dbReference>
<evidence type="ECO:0000313" key="1">
    <source>
        <dbReference type="EMBL" id="OWF46952.1"/>
    </source>
</evidence>
<evidence type="ECO:0000313" key="2">
    <source>
        <dbReference type="Proteomes" id="UP000242188"/>
    </source>
</evidence>
<organism evidence="1 2">
    <name type="scientific">Mizuhopecten yessoensis</name>
    <name type="common">Japanese scallop</name>
    <name type="synonym">Patinopecten yessoensis</name>
    <dbReference type="NCBI Taxonomy" id="6573"/>
    <lineage>
        <taxon>Eukaryota</taxon>
        <taxon>Metazoa</taxon>
        <taxon>Spiralia</taxon>
        <taxon>Lophotrochozoa</taxon>
        <taxon>Mollusca</taxon>
        <taxon>Bivalvia</taxon>
        <taxon>Autobranchia</taxon>
        <taxon>Pteriomorphia</taxon>
        <taxon>Pectinida</taxon>
        <taxon>Pectinoidea</taxon>
        <taxon>Pectinidae</taxon>
        <taxon>Mizuhopecten</taxon>
    </lineage>
</organism>
<gene>
    <name evidence="1" type="ORF">KP79_PYT14914</name>
</gene>
<accession>A0A210QDY7</accession>
<reference evidence="1 2" key="1">
    <citation type="journal article" date="2017" name="Nat. Ecol. Evol.">
        <title>Scallop genome provides insights into evolution of bilaterian karyotype and development.</title>
        <authorList>
            <person name="Wang S."/>
            <person name="Zhang J."/>
            <person name="Jiao W."/>
            <person name="Li J."/>
            <person name="Xun X."/>
            <person name="Sun Y."/>
            <person name="Guo X."/>
            <person name="Huan P."/>
            <person name="Dong B."/>
            <person name="Zhang L."/>
            <person name="Hu X."/>
            <person name="Sun X."/>
            <person name="Wang J."/>
            <person name="Zhao C."/>
            <person name="Wang Y."/>
            <person name="Wang D."/>
            <person name="Huang X."/>
            <person name="Wang R."/>
            <person name="Lv J."/>
            <person name="Li Y."/>
            <person name="Zhang Z."/>
            <person name="Liu B."/>
            <person name="Lu W."/>
            <person name="Hui Y."/>
            <person name="Liang J."/>
            <person name="Zhou Z."/>
            <person name="Hou R."/>
            <person name="Li X."/>
            <person name="Liu Y."/>
            <person name="Li H."/>
            <person name="Ning X."/>
            <person name="Lin Y."/>
            <person name="Zhao L."/>
            <person name="Xing Q."/>
            <person name="Dou J."/>
            <person name="Li Y."/>
            <person name="Mao J."/>
            <person name="Guo H."/>
            <person name="Dou H."/>
            <person name="Li T."/>
            <person name="Mu C."/>
            <person name="Jiang W."/>
            <person name="Fu Q."/>
            <person name="Fu X."/>
            <person name="Miao Y."/>
            <person name="Liu J."/>
            <person name="Yu Q."/>
            <person name="Li R."/>
            <person name="Liao H."/>
            <person name="Li X."/>
            <person name="Kong Y."/>
            <person name="Jiang Z."/>
            <person name="Chourrout D."/>
            <person name="Li R."/>
            <person name="Bao Z."/>
        </authorList>
    </citation>
    <scope>NUCLEOTIDE SEQUENCE [LARGE SCALE GENOMIC DNA]</scope>
    <source>
        <strain evidence="1 2">PY_sf001</strain>
    </source>
</reference>
<sequence>MPRVGANKGMVQQQIDSNLLRQASAKSLKVGITQFEIHRNKVPKKVKLLDVKLSFSYQEDFTTKTERLERQLVRHGKKWTWQPSDGDKSILTFSYAPGDRVNLNFGLIVHKTKRMGVFSSETLTTQVGNVTECIVLAKNSGVGVALPINTTIHHHFRLNFNLGGYGHHMTVKMRLEQLGETKANPSLWLRPCSMEKPFRSAGSILSILKDSDSFPPRQRVTDEENARSYICINQRLVNSNRSAVVECWSVRPCLSESDIPSGIQIRQVATNKPVACLLPVVENINGIADGSVNQRHLKLSILVICPEGPFCLCSAKWRSPDKFDFKLHYYDGEETWGQRIKWASRDFLDIDHIIMNSTGHQYYFKPDTKTPLQDLCIGLCVKYLVRWNDETLPWKREGSRPLSLHDLEPDLSFSYNSSESLPNKSCAANPLDTHMDSLPSFLESQNLALFYDIESKVSVTKVIGVQNDKALARLARKGSGSSYESFQGGGDRYIKNEKRRSIKKKSAIESKIDSDGDDFTSGFVDDFAGCSETRTGSYIESLKAYSNSNRTMVATQW</sequence>
<dbReference type="AlphaFoldDB" id="A0A210QDY7"/>
<dbReference type="OrthoDB" id="6048830at2759"/>
<dbReference type="EMBL" id="NEDP02004063">
    <property type="protein sequence ID" value="OWF46952.1"/>
    <property type="molecule type" value="Genomic_DNA"/>
</dbReference>